<keyword evidence="12" id="KW-1185">Reference proteome</keyword>
<dbReference type="PROSITE" id="PS51318">
    <property type="entry name" value="TAT"/>
    <property type="match status" value="1"/>
</dbReference>
<protein>
    <submittedName>
        <fullName evidence="9">DSBA oxidoreductase</fullName>
    </submittedName>
</protein>
<evidence type="ECO:0000313" key="11">
    <source>
        <dbReference type="Proteomes" id="UP000060390"/>
    </source>
</evidence>
<keyword evidence="3" id="KW-0732">Signal</keyword>
<dbReference type="EMBL" id="CP011564">
    <property type="protein sequence ID" value="ALG82143.1"/>
    <property type="molecule type" value="Genomic_DNA"/>
</dbReference>
<dbReference type="EMBL" id="CP008874">
    <property type="protein sequence ID" value="AKH97748.1"/>
    <property type="molecule type" value="Genomic_DNA"/>
</dbReference>
<reference evidence="10 11" key="3">
    <citation type="journal article" date="2016" name="Stand. Genomic Sci.">
        <title>Complete genome sequence of 'Halanaeroarchaeum sulfurireducens' M27-SA2, a sulfur-reducing and acetate-oxidizing haloarchaeon from the deep-sea hypersaline anoxic lake Medee.</title>
        <authorList>
            <person name="Messina E."/>
            <person name="Sorokin D.Y."/>
            <person name="Kublanov I.V."/>
            <person name="Toshchakov S."/>
            <person name="Lopatina A."/>
            <person name="Arcadi E."/>
            <person name="Smedile F."/>
            <person name="La Spada G."/>
            <person name="La Cono V."/>
            <person name="Yakimov M.M."/>
        </authorList>
    </citation>
    <scope>NUCLEOTIDE SEQUENCE [LARGE SCALE GENOMIC DNA]</scope>
    <source>
        <strain evidence="10 11">M27-SA2</strain>
    </source>
</reference>
<dbReference type="PROSITE" id="PS51352">
    <property type="entry name" value="THIOREDOXIN_2"/>
    <property type="match status" value="1"/>
</dbReference>
<keyword evidence="4" id="KW-0249">Electron transport</keyword>
<evidence type="ECO:0000256" key="4">
    <source>
        <dbReference type="ARBA" id="ARBA00022982"/>
    </source>
</evidence>
<dbReference type="Gene3D" id="3.40.30.10">
    <property type="entry name" value="Glutaredoxin"/>
    <property type="match status" value="1"/>
</dbReference>
<dbReference type="InterPro" id="IPR036249">
    <property type="entry name" value="Thioredoxin-like_sf"/>
</dbReference>
<dbReference type="InterPro" id="IPR013766">
    <property type="entry name" value="Thioredoxin_domain"/>
</dbReference>
<evidence type="ECO:0000259" key="8">
    <source>
        <dbReference type="PROSITE" id="PS51352"/>
    </source>
</evidence>
<reference evidence="9 12" key="1">
    <citation type="journal article" date="2015" name="ISME J.">
        <title>Elemental sulfur and acetate can support life of a novel strictly anaerobic haloarchaeon.</title>
        <authorList>
            <person name="Sorokin D.Y."/>
            <person name="Kublanov I.V."/>
            <person name="Gavrilov S.N."/>
            <person name="Rojo D."/>
            <person name="Roman P."/>
            <person name="Golyshin P.N."/>
            <person name="Slepak V.Z."/>
            <person name="Smedile F."/>
            <person name="Ferrer M."/>
            <person name="Messina E."/>
            <person name="La Cono V."/>
            <person name="Yakimov M.M."/>
        </authorList>
    </citation>
    <scope>NUCLEOTIDE SEQUENCE [LARGE SCALE GENOMIC DNA]</scope>
    <source>
        <strain evidence="9 12">HSR2</strain>
    </source>
</reference>
<reference evidence="11" key="2">
    <citation type="submission" date="2015-05" db="EMBL/GenBank/DDBJ databases">
        <title>Complete genome sequence of Halanaeroarchaeum sulfurireducens type strain M27-SA2, a sulfate-reducer haloarchaeon from marine anoxic lake Medee.</title>
        <authorList>
            <person name="Messina E."/>
            <person name="Kublanov I.V."/>
            <person name="Toshchakov S."/>
            <person name="Arcadi E."/>
            <person name="La Spada G."/>
            <person name="La Cono V."/>
            <person name="Yakimov M.M."/>
        </authorList>
    </citation>
    <scope>NUCLEOTIDE SEQUENCE [LARGE SCALE GENOMIC DNA]</scope>
    <source>
        <strain evidence="11">M27-SA2</strain>
    </source>
</reference>
<comment type="similarity">
    <text evidence="2">Belongs to the glutaredoxin family.</text>
</comment>
<dbReference type="PANTHER" id="PTHR13887">
    <property type="entry name" value="GLUTATHIONE S-TRANSFERASE KAPPA"/>
    <property type="match status" value="1"/>
</dbReference>
<feature type="domain" description="Thioredoxin" evidence="8">
    <location>
        <begin position="34"/>
        <end position="177"/>
    </location>
</feature>
<dbReference type="GO" id="GO:0016491">
    <property type="term" value="F:oxidoreductase activity"/>
    <property type="evidence" value="ECO:0007669"/>
    <property type="project" value="UniProtKB-KW"/>
</dbReference>
<proteinExistence type="inferred from homology"/>
<evidence type="ECO:0000313" key="9">
    <source>
        <dbReference type="EMBL" id="AKH97748.1"/>
    </source>
</evidence>
<name>A0A0F7PEK7_9EURY</name>
<dbReference type="OrthoDB" id="15256at2157"/>
<dbReference type="Proteomes" id="UP000069906">
    <property type="component" value="Chromosome"/>
</dbReference>
<dbReference type="RefSeq" id="WP_050048470.1">
    <property type="nucleotide sequence ID" value="NZ_CP008874.1"/>
</dbReference>
<dbReference type="STRING" id="1604004.HLASA_1249"/>
<evidence type="ECO:0000256" key="1">
    <source>
        <dbReference type="ARBA" id="ARBA00005791"/>
    </source>
</evidence>
<evidence type="ECO:0000256" key="3">
    <source>
        <dbReference type="ARBA" id="ARBA00022729"/>
    </source>
</evidence>
<evidence type="ECO:0000256" key="7">
    <source>
        <dbReference type="ARBA" id="ARBA00023284"/>
    </source>
</evidence>
<dbReference type="Pfam" id="PF13462">
    <property type="entry name" value="Thioredoxin_4"/>
    <property type="match status" value="1"/>
</dbReference>
<evidence type="ECO:0000313" key="12">
    <source>
        <dbReference type="Proteomes" id="UP000069906"/>
    </source>
</evidence>
<dbReference type="Proteomes" id="UP000060390">
    <property type="component" value="Chromosome"/>
</dbReference>
<evidence type="ECO:0000256" key="5">
    <source>
        <dbReference type="ARBA" id="ARBA00023002"/>
    </source>
</evidence>
<dbReference type="PROSITE" id="PS51257">
    <property type="entry name" value="PROKAR_LIPOPROTEIN"/>
    <property type="match status" value="1"/>
</dbReference>
<dbReference type="KEGG" id="hsu:HLASF_1261"/>
<dbReference type="PANTHER" id="PTHR13887:SF14">
    <property type="entry name" value="DISULFIDE BOND FORMATION PROTEIN D"/>
    <property type="match status" value="1"/>
</dbReference>
<keyword evidence="7" id="KW-0676">Redox-active center</keyword>
<sequence>MTNTRRSLLRTGGSLLVVGTAGCLGSGGDPETTTAESTTDEPFELPATVTADSLASPTIGPSDAPVTVSVYADFACKHCRNFVLDVFPDLRDEYVSEGVVRYEYHDYPIPVDEQWSWQMASAARAVQDQLGAEAYFAFTSGIFDHHGSYSMDVVDAVAEEVGADPDVVEQAANEETYRPVVEAEKAAGLEAGVEYTPTIFVDGTNTEQYKGADEFPYEWRVVSEAIEAARD</sequence>
<dbReference type="KEGG" id="hsf:HLASA_1249"/>
<accession>A0A0F7PEK7</accession>
<evidence type="ECO:0000256" key="6">
    <source>
        <dbReference type="ARBA" id="ARBA00023157"/>
    </source>
</evidence>
<gene>
    <name evidence="10" type="ORF">HLASA_1249</name>
    <name evidence="9" type="ORF">HLASF_1261</name>
</gene>
<dbReference type="AlphaFoldDB" id="A0A0F7PEK7"/>
<dbReference type="GeneID" id="26010596"/>
<evidence type="ECO:0000256" key="2">
    <source>
        <dbReference type="ARBA" id="ARBA00007787"/>
    </source>
</evidence>
<organism evidence="9 12">
    <name type="scientific">Halanaeroarchaeum sulfurireducens</name>
    <dbReference type="NCBI Taxonomy" id="1604004"/>
    <lineage>
        <taxon>Archaea</taxon>
        <taxon>Methanobacteriati</taxon>
        <taxon>Methanobacteriota</taxon>
        <taxon>Stenosarchaea group</taxon>
        <taxon>Halobacteria</taxon>
        <taxon>Halobacteriales</taxon>
        <taxon>Halobacteriaceae</taxon>
        <taxon>Halanaeroarchaeum</taxon>
    </lineage>
</organism>
<dbReference type="HOGENOM" id="CLU_000288_47_1_2"/>
<dbReference type="InterPro" id="IPR012336">
    <property type="entry name" value="Thioredoxin-like_fold"/>
</dbReference>
<comment type="similarity">
    <text evidence="1">Belongs to the thioredoxin family. DsbA subfamily.</text>
</comment>
<keyword evidence="6" id="KW-1015">Disulfide bond</keyword>
<keyword evidence="4" id="KW-0813">Transport</keyword>
<dbReference type="InterPro" id="IPR006311">
    <property type="entry name" value="TAT_signal"/>
</dbReference>
<evidence type="ECO:0000313" key="10">
    <source>
        <dbReference type="EMBL" id="ALG82143.1"/>
    </source>
</evidence>
<keyword evidence="5" id="KW-0560">Oxidoreductase</keyword>
<dbReference type="SUPFAM" id="SSF52833">
    <property type="entry name" value="Thioredoxin-like"/>
    <property type="match status" value="1"/>
</dbReference>